<proteinExistence type="inferred from homology"/>
<dbReference type="Pfam" id="PF01594">
    <property type="entry name" value="AI-2E_transport"/>
    <property type="match status" value="1"/>
</dbReference>
<evidence type="ECO:0000256" key="5">
    <source>
        <dbReference type="ARBA" id="ARBA00023136"/>
    </source>
</evidence>
<feature type="transmembrane region" description="Helical" evidence="6">
    <location>
        <begin position="29"/>
        <end position="56"/>
    </location>
</feature>
<dbReference type="GO" id="GO:0016020">
    <property type="term" value="C:membrane"/>
    <property type="evidence" value="ECO:0007669"/>
    <property type="project" value="UniProtKB-SubCell"/>
</dbReference>
<dbReference type="PANTHER" id="PTHR21716">
    <property type="entry name" value="TRANSMEMBRANE PROTEIN"/>
    <property type="match status" value="1"/>
</dbReference>
<dbReference type="AlphaFoldDB" id="A0AA42CVB8"/>
<feature type="transmembrane region" description="Helical" evidence="6">
    <location>
        <begin position="173"/>
        <end position="191"/>
    </location>
</feature>
<dbReference type="Proteomes" id="UP001165565">
    <property type="component" value="Unassembled WGS sequence"/>
</dbReference>
<feature type="transmembrane region" description="Helical" evidence="6">
    <location>
        <begin position="290"/>
        <end position="309"/>
    </location>
</feature>
<feature type="transmembrane region" description="Helical" evidence="6">
    <location>
        <begin position="76"/>
        <end position="98"/>
    </location>
</feature>
<comment type="similarity">
    <text evidence="2">Belongs to the autoinducer-2 exporter (AI-2E) (TC 2.A.86) family.</text>
</comment>
<evidence type="ECO:0000256" key="2">
    <source>
        <dbReference type="ARBA" id="ARBA00009773"/>
    </source>
</evidence>
<comment type="subcellular location">
    <subcellularLocation>
        <location evidence="1">Membrane</location>
        <topology evidence="1">Multi-pass membrane protein</topology>
    </subcellularLocation>
</comment>
<comment type="caution">
    <text evidence="7">The sequence shown here is derived from an EMBL/GenBank/DDBJ whole genome shotgun (WGS) entry which is preliminary data.</text>
</comment>
<evidence type="ECO:0000256" key="4">
    <source>
        <dbReference type="ARBA" id="ARBA00022989"/>
    </source>
</evidence>
<evidence type="ECO:0000313" key="8">
    <source>
        <dbReference type="Proteomes" id="UP001165565"/>
    </source>
</evidence>
<dbReference type="RefSeq" id="WP_265269926.1">
    <property type="nucleotide sequence ID" value="NZ_JANFAV010000013.1"/>
</dbReference>
<sequence>MQGIFAGVTRNREGKTVEKSTPAQVRARIALAIAIALGALWIGAAFVPSILWAGVVTVAVEPLRRRLVTRWPGRNTLVASLITLAVLLIVVVPAGIAVSRAVVETQGVALWLAQARATGVPIPMWVAHLPIGSAQITAWWNTHLLTATAASEQLGRIDTDTLLKQSQSLTHGVIRRVVVFAFTIVVLFFLIRDRDTVVEQLERGAARAFGDAGIRLGRQISASVRGTVDGLVLLGLAQGIIMAVIYVVAGVPHPILMGLLSGLASMVPFGLISVLLIAVALLVIKGLTTTAIVVGALGFVLNFVIDHFLRPGLIGGTTRLPFVWVLIGIVGGVETIGLLGLFVGPAIMAALVLIWREWVADGDIGVSDDAA</sequence>
<dbReference type="EMBL" id="JANFAV010000013">
    <property type="protein sequence ID" value="MCW6536406.1"/>
    <property type="molecule type" value="Genomic_DNA"/>
</dbReference>
<keyword evidence="5 6" id="KW-0472">Membrane</keyword>
<reference evidence="7" key="1">
    <citation type="submission" date="2022-06" db="EMBL/GenBank/DDBJ databases">
        <title>Sphingomonas sp. nov. isolated from rhizosphere soil of tomato.</title>
        <authorList>
            <person name="Dong H."/>
            <person name="Gao R."/>
        </authorList>
    </citation>
    <scope>NUCLEOTIDE SEQUENCE</scope>
    <source>
        <strain evidence="7">MMSM24</strain>
    </source>
</reference>
<dbReference type="PANTHER" id="PTHR21716:SF61">
    <property type="entry name" value="BLR8064 PROTEIN"/>
    <property type="match status" value="1"/>
</dbReference>
<keyword evidence="8" id="KW-1185">Reference proteome</keyword>
<evidence type="ECO:0000256" key="3">
    <source>
        <dbReference type="ARBA" id="ARBA00022692"/>
    </source>
</evidence>
<gene>
    <name evidence="7" type="ORF">NEE01_16630</name>
</gene>
<evidence type="ECO:0000256" key="1">
    <source>
        <dbReference type="ARBA" id="ARBA00004141"/>
    </source>
</evidence>
<evidence type="ECO:0000313" key="7">
    <source>
        <dbReference type="EMBL" id="MCW6536406.1"/>
    </source>
</evidence>
<keyword evidence="3 6" id="KW-0812">Transmembrane</keyword>
<name>A0AA42CVB8_9SPHN</name>
<organism evidence="7 8">
    <name type="scientific">Sphingomonas lycopersici</name>
    <dbReference type="NCBI Taxonomy" id="2951807"/>
    <lineage>
        <taxon>Bacteria</taxon>
        <taxon>Pseudomonadati</taxon>
        <taxon>Pseudomonadota</taxon>
        <taxon>Alphaproteobacteria</taxon>
        <taxon>Sphingomonadales</taxon>
        <taxon>Sphingomonadaceae</taxon>
        <taxon>Sphingomonas</taxon>
    </lineage>
</organism>
<accession>A0AA42CVB8</accession>
<dbReference type="InterPro" id="IPR002549">
    <property type="entry name" value="AI-2E-like"/>
</dbReference>
<protein>
    <submittedName>
        <fullName evidence="7">AI-2E family transporter</fullName>
    </submittedName>
</protein>
<evidence type="ECO:0000256" key="6">
    <source>
        <dbReference type="SAM" id="Phobius"/>
    </source>
</evidence>
<feature type="transmembrane region" description="Helical" evidence="6">
    <location>
        <begin position="263"/>
        <end position="284"/>
    </location>
</feature>
<feature type="transmembrane region" description="Helical" evidence="6">
    <location>
        <begin position="231"/>
        <end position="251"/>
    </location>
</feature>
<keyword evidence="4 6" id="KW-1133">Transmembrane helix</keyword>
<feature type="transmembrane region" description="Helical" evidence="6">
    <location>
        <begin position="321"/>
        <end position="354"/>
    </location>
</feature>